<protein>
    <recommendedName>
        <fullName evidence="5 15">Corrinoid adenosyltransferase</fullName>
        <ecNumber evidence="4 15">2.5.1.17</ecNumber>
    </recommendedName>
    <alternativeName>
        <fullName evidence="10 15">Cob(II)alamin adenosyltransferase</fullName>
    </alternativeName>
    <alternativeName>
        <fullName evidence="12 15">Cob(II)yrinic acid a,c-diamide adenosyltransferase</fullName>
    </alternativeName>
    <alternativeName>
        <fullName evidence="11 15">Cobinamide/cobalamin adenosyltransferase</fullName>
    </alternativeName>
</protein>
<evidence type="ECO:0000256" key="7">
    <source>
        <dbReference type="ARBA" id="ARBA00022679"/>
    </source>
</evidence>
<dbReference type="SUPFAM" id="SSF52540">
    <property type="entry name" value="P-loop containing nucleoside triphosphate hydrolases"/>
    <property type="match status" value="1"/>
</dbReference>
<dbReference type="InterPro" id="IPR027417">
    <property type="entry name" value="P-loop_NTPase"/>
</dbReference>
<dbReference type="InterPro" id="IPR016030">
    <property type="entry name" value="CblAdoTrfase-like"/>
</dbReference>
<dbReference type="GO" id="GO:0009236">
    <property type="term" value="P:cobalamin biosynthetic process"/>
    <property type="evidence" value="ECO:0007669"/>
    <property type="project" value="UniProtKB-UniRule"/>
</dbReference>
<evidence type="ECO:0000256" key="2">
    <source>
        <dbReference type="ARBA" id="ARBA00007487"/>
    </source>
</evidence>
<dbReference type="Gene3D" id="1.20.1200.10">
    <property type="entry name" value="Cobalamin adenosyltransferase-like"/>
    <property type="match status" value="1"/>
</dbReference>
<accession>A0A0C2SFJ6</accession>
<evidence type="ECO:0000256" key="3">
    <source>
        <dbReference type="ARBA" id="ARBA00011233"/>
    </source>
</evidence>
<dbReference type="EMBL" id="JXRR01000001">
    <property type="protein sequence ID" value="KIL52694.1"/>
    <property type="molecule type" value="Genomic_DNA"/>
</dbReference>
<proteinExistence type="inferred from homology"/>
<dbReference type="Proteomes" id="UP000031972">
    <property type="component" value="Unassembled WGS sequence"/>
</dbReference>
<evidence type="ECO:0000256" key="10">
    <source>
        <dbReference type="ARBA" id="ARBA00031529"/>
    </source>
</evidence>
<keyword evidence="9 15" id="KW-0067">ATP-binding</keyword>
<keyword evidence="6 15" id="KW-0169">Cobalamin biosynthesis</keyword>
<evidence type="ECO:0000256" key="15">
    <source>
        <dbReference type="RuleBase" id="RU366026"/>
    </source>
</evidence>
<dbReference type="UniPathway" id="UPA00148">
    <property type="reaction ID" value="UER00233"/>
</dbReference>
<dbReference type="Gene3D" id="3.40.50.300">
    <property type="entry name" value="P-loop containing nucleotide triphosphate hydrolases"/>
    <property type="match status" value="1"/>
</dbReference>
<dbReference type="Pfam" id="PF01923">
    <property type="entry name" value="Cob_adeno_trans"/>
    <property type="match status" value="1"/>
</dbReference>
<evidence type="ECO:0000259" key="16">
    <source>
        <dbReference type="Pfam" id="PF01923"/>
    </source>
</evidence>
<dbReference type="FunFam" id="1.20.1200.10:FF:000001">
    <property type="entry name" value="Cob(I)yrinic acid a,c-diamide adenosyltransferase"/>
    <property type="match status" value="1"/>
</dbReference>
<evidence type="ECO:0000256" key="12">
    <source>
        <dbReference type="ARBA" id="ARBA00033354"/>
    </source>
</evidence>
<evidence type="ECO:0000313" key="17">
    <source>
        <dbReference type="EMBL" id="KIL52694.1"/>
    </source>
</evidence>
<keyword evidence="18" id="KW-1185">Reference proteome</keyword>
<dbReference type="InterPro" id="IPR036451">
    <property type="entry name" value="CblAdoTrfase-like_sf"/>
</dbReference>
<evidence type="ECO:0000256" key="5">
    <source>
        <dbReference type="ARBA" id="ARBA00020963"/>
    </source>
</evidence>
<evidence type="ECO:0000313" key="18">
    <source>
        <dbReference type="Proteomes" id="UP000031972"/>
    </source>
</evidence>
<dbReference type="PATRIC" id="fig|220754.4.peg.23"/>
<dbReference type="GO" id="GO:0005524">
    <property type="term" value="F:ATP binding"/>
    <property type="evidence" value="ECO:0007669"/>
    <property type="project" value="UniProtKB-UniRule"/>
</dbReference>
<evidence type="ECO:0000256" key="8">
    <source>
        <dbReference type="ARBA" id="ARBA00022741"/>
    </source>
</evidence>
<name>A0A0C2SFJ6_9BACL</name>
<evidence type="ECO:0000256" key="6">
    <source>
        <dbReference type="ARBA" id="ARBA00022573"/>
    </source>
</evidence>
<comment type="pathway">
    <text evidence="1 15">Cofactor biosynthesis; adenosylcobalamin biosynthesis; adenosylcobalamin from cob(II)yrinate a,c-diamide: step 2/7.</text>
</comment>
<dbReference type="AlphaFoldDB" id="A0A0C2SFJ6"/>
<dbReference type="EC" id="2.5.1.17" evidence="4 15"/>
<feature type="domain" description="Cobalamin adenosyltransferase-like" evidence="16">
    <location>
        <begin position="152"/>
        <end position="315"/>
    </location>
</feature>
<keyword evidence="8 15" id="KW-0547">Nucleotide-binding</keyword>
<dbReference type="GO" id="GO:0008817">
    <property type="term" value="F:corrinoid adenosyltransferase activity"/>
    <property type="evidence" value="ECO:0007669"/>
    <property type="project" value="UniProtKB-UniRule"/>
</dbReference>
<sequence>MHFIIGGAYNGKKQWVKEELKKKKRLPEKIKEWLPGDSLDGLSYEVLIWSSIENWVIQACRDQAKEEEILEEFKECIHQLVLWEKQDLKRTVMLIGTDQSKGIVPLDPIIRRARDVSGWCFQYSALKSGRVTRVWYGIGEEIKMEEAKIMRIYTRTGDKGQTSLIGGRVDKDDIRVEAYGTIDEVNSFVGKAVADLDKTKFKDIVEDLEAIQHELFDAGGDLANVSSKREWKLDVKAIDQLELRIDQLMDEAPDLERFVLPGGTAASASLHVARTITRRAERLVVSLSKADAELPAAPQQYLNRLSDYFFACARAVNARDGVADVEYIRSAKVFRTGKRAPKEE</sequence>
<organism evidence="17 18">
    <name type="scientific">Jeotgalibacillus campisalis</name>
    <dbReference type="NCBI Taxonomy" id="220754"/>
    <lineage>
        <taxon>Bacteria</taxon>
        <taxon>Bacillati</taxon>
        <taxon>Bacillota</taxon>
        <taxon>Bacilli</taxon>
        <taxon>Bacillales</taxon>
        <taxon>Caryophanaceae</taxon>
        <taxon>Jeotgalibacillus</taxon>
    </lineage>
</organism>
<evidence type="ECO:0000256" key="9">
    <source>
        <dbReference type="ARBA" id="ARBA00022840"/>
    </source>
</evidence>
<evidence type="ECO:0000256" key="4">
    <source>
        <dbReference type="ARBA" id="ARBA00012454"/>
    </source>
</evidence>
<comment type="catalytic activity">
    <reaction evidence="13 15">
        <text>2 cob(II)yrinate a,c diamide + reduced [electron-transfer flavoprotein] + 2 ATP = 2 adenosylcob(III)yrinate a,c-diamide + 2 triphosphate + oxidized [electron-transfer flavoprotein] + 3 H(+)</text>
        <dbReference type="Rhea" id="RHEA:11528"/>
        <dbReference type="Rhea" id="RHEA-COMP:10685"/>
        <dbReference type="Rhea" id="RHEA-COMP:10686"/>
        <dbReference type="ChEBI" id="CHEBI:15378"/>
        <dbReference type="ChEBI" id="CHEBI:18036"/>
        <dbReference type="ChEBI" id="CHEBI:30616"/>
        <dbReference type="ChEBI" id="CHEBI:57692"/>
        <dbReference type="ChEBI" id="CHEBI:58307"/>
        <dbReference type="ChEBI" id="CHEBI:58503"/>
        <dbReference type="ChEBI" id="CHEBI:58537"/>
        <dbReference type="EC" id="2.5.1.17"/>
    </reaction>
</comment>
<comment type="similarity">
    <text evidence="2 15">Belongs to the Cob(I)alamin adenosyltransferase family.</text>
</comment>
<evidence type="ECO:0000256" key="1">
    <source>
        <dbReference type="ARBA" id="ARBA00005121"/>
    </source>
</evidence>
<dbReference type="NCBIfam" id="TIGR00636">
    <property type="entry name" value="PduO_Nterm"/>
    <property type="match status" value="1"/>
</dbReference>
<evidence type="ECO:0000256" key="14">
    <source>
        <dbReference type="ARBA" id="ARBA00048692"/>
    </source>
</evidence>
<evidence type="ECO:0000256" key="13">
    <source>
        <dbReference type="ARBA" id="ARBA00048555"/>
    </source>
</evidence>
<dbReference type="PANTHER" id="PTHR12213">
    <property type="entry name" value="CORRINOID ADENOSYLTRANSFERASE"/>
    <property type="match status" value="1"/>
</dbReference>
<reference evidence="17 18" key="1">
    <citation type="submission" date="2015-01" db="EMBL/GenBank/DDBJ databases">
        <title>Jeotgalibacillus campisalis genome sequencing.</title>
        <authorList>
            <person name="Goh K.M."/>
            <person name="Chan K.-G."/>
            <person name="Yaakop A.S."/>
            <person name="Ee R."/>
            <person name="Gan H.M."/>
            <person name="Chan C.S."/>
        </authorList>
    </citation>
    <scope>NUCLEOTIDE SEQUENCE [LARGE SCALE GENOMIC DNA]</scope>
    <source>
        <strain evidence="17 18">SF-57</strain>
    </source>
</reference>
<keyword evidence="7 15" id="KW-0808">Transferase</keyword>
<comment type="catalytic activity">
    <reaction evidence="14 15">
        <text>2 cob(II)alamin + reduced [electron-transfer flavoprotein] + 2 ATP = 2 adenosylcob(III)alamin + 2 triphosphate + oxidized [electron-transfer flavoprotein] + 3 H(+)</text>
        <dbReference type="Rhea" id="RHEA:28671"/>
        <dbReference type="Rhea" id="RHEA-COMP:10685"/>
        <dbReference type="Rhea" id="RHEA-COMP:10686"/>
        <dbReference type="ChEBI" id="CHEBI:15378"/>
        <dbReference type="ChEBI" id="CHEBI:16304"/>
        <dbReference type="ChEBI" id="CHEBI:18036"/>
        <dbReference type="ChEBI" id="CHEBI:18408"/>
        <dbReference type="ChEBI" id="CHEBI:30616"/>
        <dbReference type="ChEBI" id="CHEBI:57692"/>
        <dbReference type="ChEBI" id="CHEBI:58307"/>
        <dbReference type="EC" id="2.5.1.17"/>
    </reaction>
</comment>
<comment type="subunit">
    <text evidence="3">Homotrimer.</text>
</comment>
<gene>
    <name evidence="17" type="ORF">KR50_00230</name>
</gene>
<dbReference type="PANTHER" id="PTHR12213:SF0">
    <property type="entry name" value="CORRINOID ADENOSYLTRANSFERASE MMAB"/>
    <property type="match status" value="1"/>
</dbReference>
<dbReference type="InterPro" id="IPR029499">
    <property type="entry name" value="PduO-typ"/>
</dbReference>
<dbReference type="SUPFAM" id="SSF89028">
    <property type="entry name" value="Cobalamin adenosyltransferase-like"/>
    <property type="match status" value="1"/>
</dbReference>
<evidence type="ECO:0000256" key="11">
    <source>
        <dbReference type="ARBA" id="ARBA00033334"/>
    </source>
</evidence>
<comment type="caution">
    <text evidence="17">The sequence shown here is derived from an EMBL/GenBank/DDBJ whole genome shotgun (WGS) entry which is preliminary data.</text>
</comment>